<dbReference type="InParanoid" id="Q0V0G6"/>
<evidence type="ECO:0000256" key="5">
    <source>
        <dbReference type="ARBA" id="ARBA00018633"/>
    </source>
</evidence>
<evidence type="ECO:0000256" key="11">
    <source>
        <dbReference type="ARBA" id="ARBA00035183"/>
    </source>
</evidence>
<reference evidence="16" key="1">
    <citation type="journal article" date="2007" name="Plant Cell">
        <title>Dothideomycete-plant interactions illuminated by genome sequencing and EST analysis of the wheat pathogen Stagonospora nodorum.</title>
        <authorList>
            <person name="Hane J.K."/>
            <person name="Lowe R.G."/>
            <person name="Solomon P.S."/>
            <person name="Tan K.C."/>
            <person name="Schoch C.L."/>
            <person name="Spatafora J.W."/>
            <person name="Crous P.W."/>
            <person name="Kodira C."/>
            <person name="Birren B.W."/>
            <person name="Galagan J.E."/>
            <person name="Torriani S.F."/>
            <person name="McDonald B.A."/>
            <person name="Oliver R.P."/>
        </authorList>
    </citation>
    <scope>NUCLEOTIDE SEQUENCE [LARGE SCALE GENOMIC DNA]</scope>
    <source>
        <strain evidence="16">SN15 / ATCC MYA-4574 / FGSC 10173</strain>
    </source>
</reference>
<feature type="region of interest" description="Disordered" evidence="14">
    <location>
        <begin position="944"/>
        <end position="964"/>
    </location>
</feature>
<evidence type="ECO:0000256" key="7">
    <source>
        <dbReference type="ARBA" id="ARBA00022980"/>
    </source>
</evidence>
<dbReference type="Proteomes" id="UP000001055">
    <property type="component" value="Unassembled WGS sequence"/>
</dbReference>
<dbReference type="RefSeq" id="XP_001793103.1">
    <property type="nucleotide sequence ID" value="XM_001793051.1"/>
</dbReference>
<gene>
    <name evidence="15" type="ORF">SNOG_02498</name>
</gene>
<evidence type="ECO:0000256" key="1">
    <source>
        <dbReference type="ARBA" id="ARBA00004173"/>
    </source>
</evidence>
<evidence type="ECO:0000256" key="9">
    <source>
        <dbReference type="ARBA" id="ARBA00023274"/>
    </source>
</evidence>
<evidence type="ECO:0000256" key="14">
    <source>
        <dbReference type="SAM" id="MobiDB-lite"/>
    </source>
</evidence>
<dbReference type="FunFam" id="3.90.640.10:FF:000014">
    <property type="entry name" value="Putative actin-related protein 6"/>
    <property type="match status" value="1"/>
</dbReference>
<organism evidence="15 16">
    <name type="scientific">Phaeosphaeria nodorum (strain SN15 / ATCC MYA-4574 / FGSC 10173)</name>
    <name type="common">Glume blotch fungus</name>
    <name type="synonym">Parastagonospora nodorum</name>
    <dbReference type="NCBI Taxonomy" id="321614"/>
    <lineage>
        <taxon>Eukaryota</taxon>
        <taxon>Fungi</taxon>
        <taxon>Dikarya</taxon>
        <taxon>Ascomycota</taxon>
        <taxon>Pezizomycotina</taxon>
        <taxon>Dothideomycetes</taxon>
        <taxon>Pleosporomycetidae</taxon>
        <taxon>Pleosporales</taxon>
        <taxon>Pleosporineae</taxon>
        <taxon>Phaeosphaeriaceae</taxon>
        <taxon>Parastagonospora</taxon>
    </lineage>
</organism>
<evidence type="ECO:0000256" key="8">
    <source>
        <dbReference type="ARBA" id="ARBA00023128"/>
    </source>
</evidence>
<evidence type="ECO:0000256" key="3">
    <source>
        <dbReference type="ARBA" id="ARBA00005665"/>
    </source>
</evidence>
<comment type="subcellular location">
    <subcellularLocation>
        <location evidence="2">Cytoplasm</location>
    </subcellularLocation>
    <subcellularLocation>
        <location evidence="1">Mitochondrion</location>
    </subcellularLocation>
</comment>
<dbReference type="GO" id="GO:0000812">
    <property type="term" value="C:Swr1 complex"/>
    <property type="evidence" value="ECO:0000318"/>
    <property type="project" value="GO_Central"/>
</dbReference>
<dbReference type="EMBL" id="CH445327">
    <property type="protein sequence ID" value="EAT90710.2"/>
    <property type="molecule type" value="Genomic_DNA"/>
</dbReference>
<keyword evidence="6" id="KW-0963">Cytoplasm</keyword>
<dbReference type="SMART" id="SM00268">
    <property type="entry name" value="ACTIN"/>
    <property type="match status" value="1"/>
</dbReference>
<dbReference type="Gene3D" id="3.90.640.10">
    <property type="entry name" value="Actin, Chain A, domain 4"/>
    <property type="match status" value="1"/>
</dbReference>
<dbReference type="InterPro" id="IPR004000">
    <property type="entry name" value="Actin"/>
</dbReference>
<dbReference type="GO" id="GO:0031491">
    <property type="term" value="F:nucleosome binding"/>
    <property type="evidence" value="ECO:0000318"/>
    <property type="project" value="GO_Central"/>
</dbReference>
<feature type="region of interest" description="Disordered" evidence="14">
    <location>
        <begin position="1029"/>
        <end position="1048"/>
    </location>
</feature>
<dbReference type="VEuPathDB" id="FungiDB:JI435_024980"/>
<dbReference type="Pfam" id="PF10501">
    <property type="entry name" value="Ribosomal_L50"/>
    <property type="match status" value="1"/>
</dbReference>
<comment type="similarity">
    <text evidence="4">Belongs to the mitochondrion-specific ribosomal protein mL50 family.</text>
</comment>
<comment type="subunit">
    <text evidence="12">Component of the SWR1 chromatin remodeling complex.</text>
</comment>
<protein>
    <recommendedName>
        <fullName evidence="5">Actin-like protein ARP6</fullName>
    </recommendedName>
    <alternativeName>
        <fullName evidence="13">Actin-like protein arp6</fullName>
    </alternativeName>
    <alternativeName>
        <fullName evidence="11">Large ribosomal subunit protein mL50</fullName>
    </alternativeName>
</protein>
<dbReference type="CDD" id="cd10210">
    <property type="entry name" value="ASKHA_NBD_Arp6"/>
    <property type="match status" value="1"/>
</dbReference>
<comment type="function">
    <text evidence="10">Component of the SWR1 complex which mediates the ATP-dependent exchange of histone H2A for the H2A variant HZT1 leading to transcriptional regulation of selected genes by chromatin remodeling. Involved in chromosome stability.</text>
</comment>
<evidence type="ECO:0000256" key="4">
    <source>
        <dbReference type="ARBA" id="ARBA00008860"/>
    </source>
</evidence>
<dbReference type="Pfam" id="PF00022">
    <property type="entry name" value="Actin"/>
    <property type="match status" value="1"/>
</dbReference>
<dbReference type="GO" id="GO:0005840">
    <property type="term" value="C:ribosome"/>
    <property type="evidence" value="ECO:0007669"/>
    <property type="project" value="UniProtKB-KW"/>
</dbReference>
<dbReference type="Gene3D" id="2.30.36.70">
    <property type="entry name" value="Actin, Chain A, domain 2"/>
    <property type="match status" value="1"/>
</dbReference>
<comment type="similarity">
    <text evidence="3">Belongs to the actin family. ARP6 subfamily.</text>
</comment>
<feature type="region of interest" description="Disordered" evidence="14">
    <location>
        <begin position="988"/>
        <end position="1008"/>
    </location>
</feature>
<keyword evidence="8" id="KW-0496">Mitochondrion</keyword>
<dbReference type="InterPro" id="IPR018305">
    <property type="entry name" value="Ribosomal_m50"/>
</dbReference>
<dbReference type="AlphaFoldDB" id="Q0V0G6"/>
<dbReference type="GO" id="GO:1990904">
    <property type="term" value="C:ribonucleoprotein complex"/>
    <property type="evidence" value="ECO:0007669"/>
    <property type="project" value="UniProtKB-KW"/>
</dbReference>
<feature type="compositionally biased region" description="Basic and acidic residues" evidence="14">
    <location>
        <begin position="1029"/>
        <end position="1038"/>
    </location>
</feature>
<evidence type="ECO:0000256" key="2">
    <source>
        <dbReference type="ARBA" id="ARBA00004496"/>
    </source>
</evidence>
<evidence type="ECO:0000256" key="13">
    <source>
        <dbReference type="ARBA" id="ARBA00073820"/>
    </source>
</evidence>
<dbReference type="STRING" id="321614.Q0V0G6"/>
<evidence type="ECO:0000313" key="16">
    <source>
        <dbReference type="Proteomes" id="UP000001055"/>
    </source>
</evidence>
<evidence type="ECO:0000256" key="10">
    <source>
        <dbReference type="ARBA" id="ARBA00025222"/>
    </source>
</evidence>
<dbReference type="VEuPathDB" id="FungiDB:JI435_301640"/>
<dbReference type="eggNOG" id="KOG0680">
    <property type="taxonomic scope" value="Eukaryota"/>
</dbReference>
<dbReference type="GO" id="GO:0005739">
    <property type="term" value="C:mitochondrion"/>
    <property type="evidence" value="ECO:0007669"/>
    <property type="project" value="UniProtKB-SubCell"/>
</dbReference>
<evidence type="ECO:0000313" key="15">
    <source>
        <dbReference type="EMBL" id="EAT90710.2"/>
    </source>
</evidence>
<evidence type="ECO:0000256" key="12">
    <source>
        <dbReference type="ARBA" id="ARBA00063309"/>
    </source>
</evidence>
<accession>Q0V0G6</accession>
<dbReference type="HOGENOM" id="CLU_291360_0_0_1"/>
<evidence type="ECO:0000256" key="6">
    <source>
        <dbReference type="ARBA" id="ARBA00022490"/>
    </source>
</evidence>
<dbReference type="GeneID" id="5969953"/>
<dbReference type="SUPFAM" id="SSF53067">
    <property type="entry name" value="Actin-like ATPase domain"/>
    <property type="match status" value="2"/>
</dbReference>
<dbReference type="Gene3D" id="3.30.420.40">
    <property type="match status" value="2"/>
</dbReference>
<keyword evidence="7" id="KW-0689">Ribosomal protein</keyword>
<dbReference type="PANTHER" id="PTHR11937">
    <property type="entry name" value="ACTIN"/>
    <property type="match status" value="1"/>
</dbReference>
<keyword evidence="9" id="KW-0687">Ribonucleoprotein</keyword>
<proteinExistence type="inferred from homology"/>
<sequence>MPPKGSRKSAVAAPSKTLVLDNGAYAIKAGYVPSASEAPTYDDCRVIPNCIARSTRDKCTYVGSDLDGCKDFGELAFRRPVEKGFIVNWEAEKAIWEHEFMEAAVVEGFRVVWTVPDHWQCDPKETNLLLTEKPNCPKELQKNCDEIVFEQFEFASYYRCVGPRLNAYHPASPESLSSLPQECLLIIDTSYSDTTILPLYSGRLIQSAVRRLTVGGKLLTNYLRELASLRHYNLMEETYLLNEIKEAVSYVAPSAQHFSRDLERAWKGRLGNKRELDSSVVVDYVLPDYETAIHGHARPHDPAKSRMRRGLQPLQGPREDLLTMGNERFAVPELLFNPSDIGIQESGIPGAVMESLSGLPEALKVGMLSNVVVVGGNSLIKGFIERLEDELRAIVPAQYLLNISARVAEGGIGDKGRFGAFVLLIGQCAAGALARFPSALLENFRALSHLYISISMRRIPRPSRAIDPSTVLHSAVRPRISPPSCHCIRTSTAAFSSTPSNGFLLPAKQDKKKHQQFVRRWQKRLLGDSEPIGAHVDPYDPTSPVRIAPEEQGEYEEVLDEEGGKNEVLQQGRLKGLEADTYIPVEESGRSRPGADLLHVGGEEWLQQKVEADMAREYEKLTMRTYTPMTLGMANEIESLTGTPYTLRDDNLMMAQATHDVTARPYTSYKKLTRPEDLRARFAQAVAEVYALKEADLDLNLAKLPNRGIYDVPRWVKDIKLQKVKSGGLTLRYPGNKSAKDFLEAMQSAPEWESAAVEGDELLVEGAEDLVEPVLPADALPTMDPATPAFKREAVVKIDPEKKPFDFMSNRPVPRTKPAEPTKVEEVLEVEIPTAEPVDSTPSRRVLQPVADHLTGSPIPKPPNKSTPSKIQLEEVQWRHAPIDNNAIKFALFKRVFQLMGIRISDPHLTSSTTIGQLYDHVYEAAKPQPTSLYSAIHIEGANARRRAKRSDNPNPSRSQRRADLGDLITAGNVQLRKNRPTKMEIRTKTGQAKSITQGTRDIPDFGKPLSSKSVNYLIEHRKKDAKKQEAAEVEKMGQRWGVRIPKT</sequence>
<dbReference type="KEGG" id="pno:SNOG_02498"/>
<feature type="compositionally biased region" description="Polar residues" evidence="14">
    <location>
        <begin position="989"/>
        <end position="1000"/>
    </location>
</feature>
<dbReference type="InterPro" id="IPR043129">
    <property type="entry name" value="ATPase_NBD"/>
</dbReference>
<name>Q0V0G6_PHANO</name>